<reference evidence="3" key="1">
    <citation type="submission" date="2011-05" db="EMBL/GenBank/DDBJ databases">
        <authorList>
            <person name="Richards S.R."/>
            <person name="Qu J."/>
            <person name="Jiang H."/>
            <person name="Jhangiani S.N."/>
            <person name="Agravi P."/>
            <person name="Goodspeed R."/>
            <person name="Gross S."/>
            <person name="Mandapat C."/>
            <person name="Jackson L."/>
            <person name="Mathew T."/>
            <person name="Pu L."/>
            <person name="Thornton R."/>
            <person name="Saada N."/>
            <person name="Wilczek-Boney K.B."/>
            <person name="Lee S."/>
            <person name="Kovar C."/>
            <person name="Wu Y."/>
            <person name="Scherer S.E."/>
            <person name="Worley K.C."/>
            <person name="Muzny D.M."/>
            <person name="Gibbs R."/>
        </authorList>
    </citation>
    <scope>NUCLEOTIDE SEQUENCE</scope>
    <source>
        <strain evidence="3">Brora</strain>
    </source>
</reference>
<protein>
    <recommendedName>
        <fullName evidence="4">Armadillo repeat-containing domain-containing protein</fullName>
    </recommendedName>
</protein>
<accession>T1JBB6</accession>
<dbReference type="STRING" id="126957.T1JBB6"/>
<dbReference type="PANTHER" id="PTHR46263:SF1">
    <property type="entry name" value="ARMADILLO REPEAT-CONTAINING PROTEIN 7"/>
    <property type="match status" value="1"/>
</dbReference>
<dbReference type="AlphaFoldDB" id="T1JBB6"/>
<feature type="transmembrane region" description="Helical" evidence="1">
    <location>
        <begin position="278"/>
        <end position="297"/>
    </location>
</feature>
<dbReference type="PANTHER" id="PTHR46263">
    <property type="entry name" value="ARMADILLO REPEAT-CONTAINING PROTEIN 7"/>
    <property type="match status" value="1"/>
</dbReference>
<evidence type="ECO:0000313" key="3">
    <source>
        <dbReference type="Proteomes" id="UP000014500"/>
    </source>
</evidence>
<keyword evidence="3" id="KW-1185">Reference proteome</keyword>
<dbReference type="SUPFAM" id="SSF48371">
    <property type="entry name" value="ARM repeat"/>
    <property type="match status" value="1"/>
</dbReference>
<proteinExistence type="predicted"/>
<dbReference type="InterPro" id="IPR016024">
    <property type="entry name" value="ARM-type_fold"/>
</dbReference>
<organism evidence="2 3">
    <name type="scientific">Strigamia maritima</name>
    <name type="common">European centipede</name>
    <name type="synonym">Geophilus maritimus</name>
    <dbReference type="NCBI Taxonomy" id="126957"/>
    <lineage>
        <taxon>Eukaryota</taxon>
        <taxon>Metazoa</taxon>
        <taxon>Ecdysozoa</taxon>
        <taxon>Arthropoda</taxon>
        <taxon>Myriapoda</taxon>
        <taxon>Chilopoda</taxon>
        <taxon>Pleurostigmophora</taxon>
        <taxon>Geophilomorpha</taxon>
        <taxon>Linotaeniidae</taxon>
        <taxon>Strigamia</taxon>
    </lineage>
</organism>
<dbReference type="EnsemblMetazoa" id="SMAR011056-RA">
    <property type="protein sequence ID" value="SMAR011056-PA"/>
    <property type="gene ID" value="SMAR011056"/>
</dbReference>
<dbReference type="InterPro" id="IPR042462">
    <property type="entry name" value="ARMC7"/>
</dbReference>
<dbReference type="Gene3D" id="1.25.10.10">
    <property type="entry name" value="Leucine-rich Repeat Variant"/>
    <property type="match status" value="1"/>
</dbReference>
<dbReference type="Proteomes" id="UP000014500">
    <property type="component" value="Unassembled WGS sequence"/>
</dbReference>
<keyword evidence="1" id="KW-0472">Membrane</keyword>
<reference evidence="2" key="2">
    <citation type="submission" date="2015-02" db="UniProtKB">
        <authorList>
            <consortium name="EnsemblMetazoa"/>
        </authorList>
    </citation>
    <scope>IDENTIFICATION</scope>
</reference>
<dbReference type="HOGENOM" id="CLU_875277_0_0_1"/>
<evidence type="ECO:0000256" key="1">
    <source>
        <dbReference type="SAM" id="Phobius"/>
    </source>
</evidence>
<dbReference type="EMBL" id="JH432010">
    <property type="status" value="NOT_ANNOTATED_CDS"/>
    <property type="molecule type" value="Genomic_DNA"/>
</dbReference>
<evidence type="ECO:0008006" key="4">
    <source>
        <dbReference type="Google" id="ProtNLM"/>
    </source>
</evidence>
<sequence length="318" mass="36526">MFSSNKHLQKRTKSDDAGRFEYLQSLLTEFQDTDSEDARVQIMANLANFAYDPINYQFLRDLNVLDLFLDNLTTDDSQLVEFAIGGLCNLCLDTTNRDYIIQMNGIHLIIRCLSRNSHPASVGVHEEILKLFEYKIKKLVINLHSRPWKASVAQYIALNVRNLDVLCKSCPHMRRNRYTHAFDSDLTSSHSSMSNEELFCPKREKYRRPVRSQTPSDERCTSPGLYQLCGMFLKRVFWEGRPNRGPPCLGRTQNDDVWAIAVPMGREEFIFLSCLPRILFVSFIEAAVVLLVVGGFLRLLSRLLMPDCVFPENTGINC</sequence>
<name>T1JBB6_STRMM</name>
<keyword evidence="1" id="KW-1133">Transmembrane helix</keyword>
<keyword evidence="1" id="KW-0812">Transmembrane</keyword>
<dbReference type="InterPro" id="IPR011989">
    <property type="entry name" value="ARM-like"/>
</dbReference>
<dbReference type="eggNOG" id="KOG4646">
    <property type="taxonomic scope" value="Eukaryota"/>
</dbReference>
<evidence type="ECO:0000313" key="2">
    <source>
        <dbReference type="EnsemblMetazoa" id="SMAR011056-PA"/>
    </source>
</evidence>